<dbReference type="RefSeq" id="WP_092870696.1">
    <property type="nucleotide sequence ID" value="NZ_FOJY01000004.1"/>
</dbReference>
<proteinExistence type="predicted"/>
<name>A0A1I0WG32_9FIRM</name>
<accession>A0A1I0WG32</accession>
<evidence type="ECO:0000313" key="1">
    <source>
        <dbReference type="EMBL" id="SFA86896.1"/>
    </source>
</evidence>
<protein>
    <submittedName>
        <fullName evidence="1">Uncharacterized protein</fullName>
    </submittedName>
</protein>
<gene>
    <name evidence="1" type="ORF">SAMN05216249_10423</name>
</gene>
<dbReference type="STRING" id="1120918.SAMN05216249_10423"/>
<dbReference type="Proteomes" id="UP000198838">
    <property type="component" value="Unassembled WGS sequence"/>
</dbReference>
<organism evidence="1 2">
    <name type="scientific">Acetitomaculum ruminis DSM 5522</name>
    <dbReference type="NCBI Taxonomy" id="1120918"/>
    <lineage>
        <taxon>Bacteria</taxon>
        <taxon>Bacillati</taxon>
        <taxon>Bacillota</taxon>
        <taxon>Clostridia</taxon>
        <taxon>Lachnospirales</taxon>
        <taxon>Lachnospiraceae</taxon>
        <taxon>Acetitomaculum</taxon>
    </lineage>
</organism>
<reference evidence="1 2" key="1">
    <citation type="submission" date="2016-10" db="EMBL/GenBank/DDBJ databases">
        <authorList>
            <person name="de Groot N.N."/>
        </authorList>
    </citation>
    <scope>NUCLEOTIDE SEQUENCE [LARGE SCALE GENOMIC DNA]</scope>
    <source>
        <strain evidence="1 2">DSM 5522</strain>
    </source>
</reference>
<dbReference type="AlphaFoldDB" id="A0A1I0WG32"/>
<evidence type="ECO:0000313" key="2">
    <source>
        <dbReference type="Proteomes" id="UP000198838"/>
    </source>
</evidence>
<sequence>MKEYEVAIKRKQPTCGGRTPYDSRIIEIETDDPISFVKTEEKEEDLEMKIERSDDGSIVIIIDNPPYHVVEYSFTEI</sequence>
<dbReference type="EMBL" id="FOJY01000004">
    <property type="protein sequence ID" value="SFA86896.1"/>
    <property type="molecule type" value="Genomic_DNA"/>
</dbReference>
<keyword evidence="2" id="KW-1185">Reference proteome</keyword>